<reference evidence="9" key="1">
    <citation type="submission" date="2018-01" db="EMBL/GenBank/DDBJ databases">
        <authorList>
            <person name="Alioto T."/>
            <person name="Alioto T."/>
        </authorList>
    </citation>
    <scope>NUCLEOTIDE SEQUENCE [LARGE SCALE GENOMIC DNA]</scope>
</reference>
<dbReference type="Pfam" id="PF03661">
    <property type="entry name" value="TMEM33_Pom33"/>
    <property type="match status" value="1"/>
</dbReference>
<feature type="compositionally biased region" description="Low complexity" evidence="6">
    <location>
        <begin position="27"/>
        <end position="42"/>
    </location>
</feature>
<feature type="transmembrane region" description="Helical" evidence="7">
    <location>
        <begin position="174"/>
        <end position="193"/>
    </location>
</feature>
<feature type="compositionally biased region" description="Polar residues" evidence="6">
    <location>
        <begin position="14"/>
        <end position="26"/>
    </location>
</feature>
<feature type="transmembrane region" description="Helical" evidence="7">
    <location>
        <begin position="59"/>
        <end position="80"/>
    </location>
</feature>
<evidence type="ECO:0000256" key="1">
    <source>
        <dbReference type="ARBA" id="ARBA00004141"/>
    </source>
</evidence>
<protein>
    <submittedName>
        <fullName evidence="8">Blast:Krueppel homolog 2</fullName>
    </submittedName>
</protein>
<dbReference type="GO" id="GO:0016020">
    <property type="term" value="C:membrane"/>
    <property type="evidence" value="ECO:0007669"/>
    <property type="project" value="UniProtKB-SubCell"/>
</dbReference>
<dbReference type="OrthoDB" id="5581259at2759"/>
<keyword evidence="5 7" id="KW-0472">Membrane</keyword>
<dbReference type="GO" id="GO:0071786">
    <property type="term" value="P:endoplasmic reticulum tubular network organization"/>
    <property type="evidence" value="ECO:0007669"/>
    <property type="project" value="TreeGrafter"/>
</dbReference>
<name>A0A3B0KQG7_DROGU</name>
<keyword evidence="4 7" id="KW-1133">Transmembrane helix</keyword>
<proteinExistence type="inferred from homology"/>
<keyword evidence="9" id="KW-1185">Reference proteome</keyword>
<evidence type="ECO:0000256" key="7">
    <source>
        <dbReference type="SAM" id="Phobius"/>
    </source>
</evidence>
<dbReference type="AlphaFoldDB" id="A0A3B0KQG7"/>
<dbReference type="Proteomes" id="UP000268350">
    <property type="component" value="Unassembled WGS sequence"/>
</dbReference>
<dbReference type="STRING" id="7266.A0A3B0KQG7"/>
<evidence type="ECO:0000256" key="3">
    <source>
        <dbReference type="ARBA" id="ARBA00022692"/>
    </source>
</evidence>
<organism evidence="8 9">
    <name type="scientific">Drosophila guanche</name>
    <name type="common">Fruit fly</name>
    <dbReference type="NCBI Taxonomy" id="7266"/>
    <lineage>
        <taxon>Eukaryota</taxon>
        <taxon>Metazoa</taxon>
        <taxon>Ecdysozoa</taxon>
        <taxon>Arthropoda</taxon>
        <taxon>Hexapoda</taxon>
        <taxon>Insecta</taxon>
        <taxon>Pterygota</taxon>
        <taxon>Neoptera</taxon>
        <taxon>Endopterygota</taxon>
        <taxon>Diptera</taxon>
        <taxon>Brachycera</taxon>
        <taxon>Muscomorpha</taxon>
        <taxon>Ephydroidea</taxon>
        <taxon>Drosophilidae</taxon>
        <taxon>Drosophila</taxon>
        <taxon>Sophophora</taxon>
    </lineage>
</organism>
<evidence type="ECO:0000313" key="9">
    <source>
        <dbReference type="Proteomes" id="UP000268350"/>
    </source>
</evidence>
<dbReference type="EMBL" id="OUUW01000010">
    <property type="protein sequence ID" value="SPP86118.1"/>
    <property type="molecule type" value="Genomic_DNA"/>
</dbReference>
<dbReference type="GO" id="GO:0005783">
    <property type="term" value="C:endoplasmic reticulum"/>
    <property type="evidence" value="ECO:0007669"/>
    <property type="project" value="TreeGrafter"/>
</dbReference>
<evidence type="ECO:0000256" key="5">
    <source>
        <dbReference type="ARBA" id="ARBA00023136"/>
    </source>
</evidence>
<dbReference type="OMA" id="FFSIRPT"/>
<comment type="subcellular location">
    <subcellularLocation>
        <location evidence="1">Membrane</location>
        <topology evidence="1">Multi-pass membrane protein</topology>
    </subcellularLocation>
</comment>
<evidence type="ECO:0000256" key="4">
    <source>
        <dbReference type="ARBA" id="ARBA00022989"/>
    </source>
</evidence>
<evidence type="ECO:0000256" key="2">
    <source>
        <dbReference type="ARBA" id="ARBA00007322"/>
    </source>
</evidence>
<dbReference type="GO" id="GO:0061024">
    <property type="term" value="P:membrane organization"/>
    <property type="evidence" value="ECO:0007669"/>
    <property type="project" value="TreeGrafter"/>
</dbReference>
<sequence>MSTSTEQPPRFDSAETNGSESTSQREQQQQQQQQNQNQNQPQNATAKLLQHIQTNRIDCALWALRLLSIFFTLSYVLPIFTSQQSSFTKVLLANAAISALRLHQRVPAFSFSREFLSKLFGEDSCHYMVYSLIFFNIRPSLLVLVPVLLYSVLHASSYSLKLLDLLGQNSWWGARFIISIVEFQAANILKATAFCEIFIMPYAIVLTFMSHASLMTPIIYYHYVVMRYTSRRNPYPRNAFAELRITFEALAARSPPAVAKIIRGGIGIVSRLAPHPTPVPAQ</sequence>
<feature type="transmembrane region" description="Helical" evidence="7">
    <location>
        <begin position="199"/>
        <end position="223"/>
    </location>
</feature>
<feature type="transmembrane region" description="Helical" evidence="7">
    <location>
        <begin position="127"/>
        <end position="153"/>
    </location>
</feature>
<feature type="region of interest" description="Disordered" evidence="6">
    <location>
        <begin position="1"/>
        <end position="42"/>
    </location>
</feature>
<dbReference type="InterPro" id="IPR005344">
    <property type="entry name" value="TMEM33/Pom33"/>
</dbReference>
<dbReference type="PANTHER" id="PTHR12703">
    <property type="entry name" value="TRANSMEMBRANE PROTEIN 33"/>
    <property type="match status" value="1"/>
</dbReference>
<evidence type="ECO:0000256" key="6">
    <source>
        <dbReference type="SAM" id="MobiDB-lite"/>
    </source>
</evidence>
<accession>A0A3B0KQG7</accession>
<evidence type="ECO:0000313" key="8">
    <source>
        <dbReference type="EMBL" id="SPP86118.1"/>
    </source>
</evidence>
<dbReference type="InterPro" id="IPR051645">
    <property type="entry name" value="PER33/POM33_regulator"/>
</dbReference>
<dbReference type="PANTHER" id="PTHR12703:SF4">
    <property type="entry name" value="TRANSMEMBRANE PROTEIN 33"/>
    <property type="match status" value="1"/>
</dbReference>
<gene>
    <name evidence="8" type="ORF">DGUA_6G004747</name>
</gene>
<comment type="similarity">
    <text evidence="2">Belongs to the PER33/POM33 family.</text>
</comment>
<keyword evidence="3 7" id="KW-0812">Transmembrane</keyword>